<evidence type="ECO:0000256" key="4">
    <source>
        <dbReference type="ARBA" id="ARBA00022519"/>
    </source>
</evidence>
<evidence type="ECO:0000256" key="9">
    <source>
        <dbReference type="ARBA" id="ARBA00043995"/>
    </source>
</evidence>
<dbReference type="AlphaFoldDB" id="A0A0S3PUV1"/>
<comment type="pathway">
    <text evidence="2">Bacterial outer membrane biogenesis; LPS core biosynthesis.</text>
</comment>
<dbReference type="PANTHER" id="PTHR30160:SF19">
    <property type="entry name" value="LIPOPOLYSACCHARIDE HEPTOSYLTRANSFERASE 1"/>
    <property type="match status" value="1"/>
</dbReference>
<dbReference type="Proteomes" id="UP000236884">
    <property type="component" value="Chromosome"/>
</dbReference>
<sequence>MATRRWRQSWYKPETIAEIRNALSALRARRHDIAIDTQGLMRSAILTQVIRGNRHGYDRDSIRERAAAIFYDVKHAVPRSLHAIDRNRVLTGAALGYTPQGALDFGLRPQTSTNVRDYAVLLHGSAGLRKEWSDENWLLVGRALAASGVRAVLPWGSPRERERAERLAAQLPRAEARGGEGLGSVAQMIAGARLVIGLDTGLLHLAAAYAVPLIGIFVASDPTLTAPRGTGLITVLGAPGEPPAAAAVTAAIPPLLGV</sequence>
<evidence type="ECO:0000256" key="6">
    <source>
        <dbReference type="ARBA" id="ARBA00022679"/>
    </source>
</evidence>
<comment type="subcellular location">
    <subcellularLocation>
        <location evidence="1">Cell inner membrane</location>
        <topology evidence="1">Peripheral membrane protein</topology>
        <orientation evidence="1">Cytoplasmic side</orientation>
    </subcellularLocation>
</comment>
<dbReference type="Gene3D" id="3.40.50.2000">
    <property type="entry name" value="Glycogen Phosphorylase B"/>
    <property type="match status" value="2"/>
</dbReference>
<proteinExistence type="inferred from homology"/>
<keyword evidence="5" id="KW-0328">Glycosyltransferase</keyword>
<dbReference type="InterPro" id="IPR002201">
    <property type="entry name" value="Glyco_trans_9"/>
</dbReference>
<keyword evidence="4" id="KW-0997">Cell inner membrane</keyword>
<evidence type="ECO:0000256" key="8">
    <source>
        <dbReference type="ARBA" id="ARBA00023136"/>
    </source>
</evidence>
<dbReference type="GO" id="GO:0009244">
    <property type="term" value="P:lipopolysaccharide core region biosynthetic process"/>
    <property type="evidence" value="ECO:0007669"/>
    <property type="project" value="InterPro"/>
</dbReference>
<dbReference type="EMBL" id="AP014946">
    <property type="protein sequence ID" value="BAT59660.1"/>
    <property type="molecule type" value="Genomic_DNA"/>
</dbReference>
<comment type="catalytic activity">
    <reaction evidence="13">
        <text>an alpha-Kdo-(2-&gt;4)-alpha-Kdo-(2-&gt;6)-lipid A + ADP-L-glycero-beta-D-manno-heptose = an L-alpha-D-Hep-(1-&gt;5)-[alpha-Kdo-(2-&gt;4)]-alpha-Kdo-(2-&gt;6)-lipid A + ADP + H(+)</text>
        <dbReference type="Rhea" id="RHEA:74067"/>
        <dbReference type="ChEBI" id="CHEBI:15378"/>
        <dbReference type="ChEBI" id="CHEBI:61506"/>
        <dbReference type="ChEBI" id="CHEBI:176431"/>
        <dbReference type="ChEBI" id="CHEBI:193068"/>
        <dbReference type="ChEBI" id="CHEBI:456216"/>
        <dbReference type="EC" id="2.4.99.23"/>
    </reaction>
</comment>
<dbReference type="InterPro" id="IPR011908">
    <property type="entry name" value="LipoPS_heptosylTferase-I"/>
</dbReference>
<keyword evidence="6 14" id="KW-0808">Transferase</keyword>
<keyword evidence="15" id="KW-1185">Reference proteome</keyword>
<comment type="similarity">
    <text evidence="9">Belongs to the glycosyltransferase 9 family.</text>
</comment>
<dbReference type="InterPro" id="IPR051199">
    <property type="entry name" value="LPS_LOS_Heptosyltrfase"/>
</dbReference>
<evidence type="ECO:0000256" key="10">
    <source>
        <dbReference type="ARBA" id="ARBA00044041"/>
    </source>
</evidence>
<dbReference type="Pfam" id="PF01075">
    <property type="entry name" value="Glyco_transf_9"/>
    <property type="match status" value="1"/>
</dbReference>
<evidence type="ECO:0000256" key="1">
    <source>
        <dbReference type="ARBA" id="ARBA00004515"/>
    </source>
</evidence>
<evidence type="ECO:0000256" key="7">
    <source>
        <dbReference type="ARBA" id="ARBA00022985"/>
    </source>
</evidence>
<evidence type="ECO:0000256" key="5">
    <source>
        <dbReference type="ARBA" id="ARBA00022676"/>
    </source>
</evidence>
<organism evidence="14 15">
    <name type="scientific">Variibacter gotjawalensis</name>
    <dbReference type="NCBI Taxonomy" id="1333996"/>
    <lineage>
        <taxon>Bacteria</taxon>
        <taxon>Pseudomonadati</taxon>
        <taxon>Pseudomonadota</taxon>
        <taxon>Alphaproteobacteria</taxon>
        <taxon>Hyphomicrobiales</taxon>
        <taxon>Nitrobacteraceae</taxon>
        <taxon>Variibacter</taxon>
    </lineage>
</organism>
<dbReference type="GO" id="GO:0005886">
    <property type="term" value="C:plasma membrane"/>
    <property type="evidence" value="ECO:0007669"/>
    <property type="project" value="UniProtKB-SubCell"/>
</dbReference>
<dbReference type="KEGG" id="vgo:GJW-30_1_02193"/>
<dbReference type="EC" id="2.4.99.23" evidence="10"/>
<reference evidence="14 15" key="1">
    <citation type="submission" date="2015-08" db="EMBL/GenBank/DDBJ databases">
        <title>Investigation of the bacterial diversity of lava forest soil.</title>
        <authorList>
            <person name="Lee J.S."/>
        </authorList>
    </citation>
    <scope>NUCLEOTIDE SEQUENCE [LARGE SCALE GENOMIC DNA]</scope>
    <source>
        <strain evidence="14 15">GJW-30</strain>
    </source>
</reference>
<keyword evidence="3" id="KW-1003">Cell membrane</keyword>
<evidence type="ECO:0000256" key="2">
    <source>
        <dbReference type="ARBA" id="ARBA00004713"/>
    </source>
</evidence>
<gene>
    <name evidence="14" type="primary">rfaC</name>
    <name evidence="14" type="ORF">GJW-30_1_02193</name>
</gene>
<protein>
    <recommendedName>
        <fullName evidence="11">Lipopolysaccharide heptosyltransferase 1</fullName>
        <ecNumber evidence="10">2.4.99.23</ecNumber>
    </recommendedName>
    <alternativeName>
        <fullName evidence="12">ADP-heptose:lipopolysaccharide heptosyltransferase I</fullName>
    </alternativeName>
</protein>
<evidence type="ECO:0000256" key="3">
    <source>
        <dbReference type="ARBA" id="ARBA00022475"/>
    </source>
</evidence>
<evidence type="ECO:0000256" key="12">
    <source>
        <dbReference type="ARBA" id="ARBA00044330"/>
    </source>
</evidence>
<evidence type="ECO:0000313" key="14">
    <source>
        <dbReference type="EMBL" id="BAT59660.1"/>
    </source>
</evidence>
<keyword evidence="8" id="KW-0472">Membrane</keyword>
<dbReference type="CDD" id="cd03789">
    <property type="entry name" value="GT9_LPS_heptosyltransferase"/>
    <property type="match status" value="1"/>
</dbReference>
<name>A0A0S3PUV1_9BRAD</name>
<dbReference type="SUPFAM" id="SSF53756">
    <property type="entry name" value="UDP-Glycosyltransferase/glycogen phosphorylase"/>
    <property type="match status" value="1"/>
</dbReference>
<dbReference type="GO" id="GO:0005829">
    <property type="term" value="C:cytosol"/>
    <property type="evidence" value="ECO:0007669"/>
    <property type="project" value="TreeGrafter"/>
</dbReference>
<evidence type="ECO:0000313" key="15">
    <source>
        <dbReference type="Proteomes" id="UP000236884"/>
    </source>
</evidence>
<dbReference type="NCBIfam" id="TIGR02193">
    <property type="entry name" value="heptsyl_trn_I"/>
    <property type="match status" value="1"/>
</dbReference>
<evidence type="ECO:0000256" key="11">
    <source>
        <dbReference type="ARBA" id="ARBA00044190"/>
    </source>
</evidence>
<dbReference type="PANTHER" id="PTHR30160">
    <property type="entry name" value="TETRAACYLDISACCHARIDE 4'-KINASE-RELATED"/>
    <property type="match status" value="1"/>
</dbReference>
<accession>A0A0S3PUV1</accession>
<evidence type="ECO:0000256" key="13">
    <source>
        <dbReference type="ARBA" id="ARBA00049201"/>
    </source>
</evidence>
<keyword evidence="7" id="KW-0448">Lipopolysaccharide biosynthesis</keyword>
<dbReference type="GO" id="GO:0008713">
    <property type="term" value="F:ADP-heptose-lipopolysaccharide heptosyltransferase activity"/>
    <property type="evidence" value="ECO:0007669"/>
    <property type="project" value="TreeGrafter"/>
</dbReference>